<dbReference type="eggNOG" id="ENOG5031XTY">
    <property type="taxonomic scope" value="Bacteria"/>
</dbReference>
<dbReference type="RefSeq" id="WP_034807832.1">
    <property type="nucleotide sequence ID" value="NZ_AWSA01000037.1"/>
</dbReference>
<dbReference type="STRING" id="1386089.N865_14040"/>
<keyword evidence="1" id="KW-0812">Transmembrane</keyword>
<sequence>MSDLKAFAREAAAAVVPPAYERLVAEERRRARRRTAALAIAVVAVLVGATAAIGLLGRARADRAPAVPHPTLTSVTVPPWTAAEIVGNPDAKVTGQFASATDHTVTLTVWRRCITPAPDHDCYGIEAFSVVDGAGHRLLVRGGIVHSSAQATLDNPGVLREVDDGVWYWAHQDPGPYLLSATLPEPARVTVMDRPVAPRYGTSTVECANGDGLCHLDVRARTLERLQLPSLVGIRWASPTTCGLWGLMGAGQNVKLVIQQPDDSFTTVGLSDRAHATTMAEGGRNCEIAVYQSVTDYQAQLLVSLDHGRTWQVRSTPLPQGAGLYEQYPHLRVLLSPQWAQLPTTTSPIGMPGPLTPL</sequence>
<reference evidence="2 3" key="1">
    <citation type="submission" date="2013-08" db="EMBL/GenBank/DDBJ databases">
        <title>Intrasporangium oryzae NRRL B-24470.</title>
        <authorList>
            <person name="Liu H."/>
            <person name="Wang G."/>
        </authorList>
    </citation>
    <scope>NUCLEOTIDE SEQUENCE [LARGE SCALE GENOMIC DNA]</scope>
    <source>
        <strain evidence="2 3">NRRL B-24470</strain>
    </source>
</reference>
<proteinExistence type="predicted"/>
<evidence type="ECO:0000313" key="3">
    <source>
        <dbReference type="Proteomes" id="UP000019489"/>
    </source>
</evidence>
<dbReference type="Proteomes" id="UP000019489">
    <property type="component" value="Unassembled WGS sequence"/>
</dbReference>
<keyword evidence="1" id="KW-0472">Membrane</keyword>
<name>W9G3H6_9MICO</name>
<accession>W9G3H6</accession>
<organism evidence="2 3">
    <name type="scientific">Intrasporangium oryzae NRRL B-24470</name>
    <dbReference type="NCBI Taxonomy" id="1386089"/>
    <lineage>
        <taxon>Bacteria</taxon>
        <taxon>Bacillati</taxon>
        <taxon>Actinomycetota</taxon>
        <taxon>Actinomycetes</taxon>
        <taxon>Micrococcales</taxon>
        <taxon>Intrasporangiaceae</taxon>
        <taxon>Intrasporangium</taxon>
    </lineage>
</organism>
<evidence type="ECO:0000256" key="1">
    <source>
        <dbReference type="SAM" id="Phobius"/>
    </source>
</evidence>
<dbReference type="AlphaFoldDB" id="W9G3H6"/>
<keyword evidence="3" id="KW-1185">Reference proteome</keyword>
<dbReference type="OrthoDB" id="4856683at2"/>
<feature type="transmembrane region" description="Helical" evidence="1">
    <location>
        <begin position="36"/>
        <end position="57"/>
    </location>
</feature>
<evidence type="ECO:0000313" key="2">
    <source>
        <dbReference type="EMBL" id="EWT00676.1"/>
    </source>
</evidence>
<keyword evidence="1" id="KW-1133">Transmembrane helix</keyword>
<dbReference type="EMBL" id="AWSA01000037">
    <property type="protein sequence ID" value="EWT00676.1"/>
    <property type="molecule type" value="Genomic_DNA"/>
</dbReference>
<comment type="caution">
    <text evidence="2">The sequence shown here is derived from an EMBL/GenBank/DDBJ whole genome shotgun (WGS) entry which is preliminary data.</text>
</comment>
<gene>
    <name evidence="2" type="ORF">N865_14040</name>
</gene>
<protein>
    <submittedName>
        <fullName evidence="2">Uncharacterized protein</fullName>
    </submittedName>
</protein>